<comment type="subunit">
    <text evidence="2 7">Homodimer.</text>
</comment>
<dbReference type="InterPro" id="IPR002034">
    <property type="entry name" value="AIPM/Hcit_synth_CS"/>
</dbReference>
<dbReference type="Proteomes" id="UP000077428">
    <property type="component" value="Unassembled WGS sequence"/>
</dbReference>
<keyword evidence="6 7" id="KW-0100">Branched-chain amino acid biosynthesis</keyword>
<evidence type="ECO:0000256" key="1">
    <source>
        <dbReference type="ARBA" id="ARBA00006154"/>
    </source>
</evidence>
<dbReference type="InterPro" id="IPR054691">
    <property type="entry name" value="LeuA/HCS_post-cat"/>
</dbReference>
<dbReference type="GO" id="GO:0003852">
    <property type="term" value="F:2-isopropylmalate synthase activity"/>
    <property type="evidence" value="ECO:0007669"/>
    <property type="project" value="InterPro"/>
</dbReference>
<evidence type="ECO:0000256" key="3">
    <source>
        <dbReference type="ARBA" id="ARBA00022605"/>
    </source>
</evidence>
<evidence type="ECO:0000256" key="7">
    <source>
        <dbReference type="HAMAP-Rule" id="MF_01028"/>
    </source>
</evidence>
<dbReference type="PROSITE" id="PS00815">
    <property type="entry name" value="AIPM_HOMOCIT_SYNTH_1"/>
    <property type="match status" value="1"/>
</dbReference>
<feature type="domain" description="Pyruvate carboxyltransferase" evidence="9">
    <location>
        <begin position="3"/>
        <end position="254"/>
    </location>
</feature>
<dbReference type="EMBL" id="LWMU01000080">
    <property type="protein sequence ID" value="KZX11929.1"/>
    <property type="molecule type" value="Genomic_DNA"/>
</dbReference>
<dbReference type="NCBIfam" id="TIGR02090">
    <property type="entry name" value="LEU1_arch"/>
    <property type="match status" value="1"/>
</dbReference>
<dbReference type="FunFam" id="1.10.238.260:FF:000001">
    <property type="entry name" value="2-isopropylmalate synthase"/>
    <property type="match status" value="1"/>
</dbReference>
<dbReference type="GO" id="GO:0009098">
    <property type="term" value="P:L-leucine biosynthetic process"/>
    <property type="evidence" value="ECO:0007669"/>
    <property type="project" value="InterPro"/>
</dbReference>
<dbReference type="AlphaFoldDB" id="A0A166AEG3"/>
<protein>
    <recommendedName>
        <fullName evidence="7">Putative (R)-citramalate synthase CimA</fullName>
        <ecNumber evidence="7">2.3.3.21</ecNumber>
    </recommendedName>
</protein>
<dbReference type="OrthoDB" id="6555at2157"/>
<dbReference type="SMART" id="SM00917">
    <property type="entry name" value="LeuA_dimer"/>
    <property type="match status" value="1"/>
</dbReference>
<dbReference type="SUPFAM" id="SSF51569">
    <property type="entry name" value="Aldolase"/>
    <property type="match status" value="1"/>
</dbReference>
<keyword evidence="11" id="KW-1185">Reference proteome</keyword>
<dbReference type="Pfam" id="PF22617">
    <property type="entry name" value="HCS_D2"/>
    <property type="match status" value="1"/>
</dbReference>
<dbReference type="Gene3D" id="3.30.160.270">
    <property type="match status" value="1"/>
</dbReference>
<dbReference type="InterPro" id="IPR000891">
    <property type="entry name" value="PYR_CT"/>
</dbReference>
<keyword evidence="5 7" id="KW-0808">Transferase</keyword>
<dbReference type="UniPathway" id="UPA00047">
    <property type="reaction ID" value="UER00066"/>
</dbReference>
<dbReference type="Gene3D" id="3.20.20.70">
    <property type="entry name" value="Aldolase class I"/>
    <property type="match status" value="1"/>
</dbReference>
<gene>
    <name evidence="10" type="primary">leuA_3</name>
    <name evidence="7" type="synonym">cimA</name>
    <name evidence="10" type="ORF">MBORA_13480</name>
</gene>
<proteinExistence type="inferred from homology"/>
<keyword evidence="3 7" id="KW-0028">Amino-acid biosynthesis</keyword>
<dbReference type="RefSeq" id="WP_042693174.1">
    <property type="nucleotide sequence ID" value="NZ_CABMAB010000019.1"/>
</dbReference>
<dbReference type="NCBIfam" id="NF002085">
    <property type="entry name" value="PRK00915.1-2"/>
    <property type="match status" value="1"/>
</dbReference>
<comment type="caution">
    <text evidence="10">The sequence shown here is derived from an EMBL/GenBank/DDBJ whole genome shotgun (WGS) entry which is preliminary data.</text>
</comment>
<dbReference type="Pfam" id="PF00682">
    <property type="entry name" value="HMGL-like"/>
    <property type="match status" value="1"/>
</dbReference>
<evidence type="ECO:0000313" key="10">
    <source>
        <dbReference type="EMBL" id="KZX11929.1"/>
    </source>
</evidence>
<dbReference type="CDD" id="cd07940">
    <property type="entry name" value="DRE_TIM_IPMS"/>
    <property type="match status" value="1"/>
</dbReference>
<dbReference type="Pfam" id="PF08502">
    <property type="entry name" value="LeuA_dimer"/>
    <property type="match status" value="1"/>
</dbReference>
<evidence type="ECO:0000256" key="8">
    <source>
        <dbReference type="RuleBase" id="RU003523"/>
    </source>
</evidence>
<dbReference type="FunFam" id="3.20.20.70:FF:000010">
    <property type="entry name" value="2-isopropylmalate synthase"/>
    <property type="match status" value="1"/>
</dbReference>
<dbReference type="InterPro" id="IPR013709">
    <property type="entry name" value="2-isopropylmalate_synth_dimer"/>
</dbReference>
<comment type="similarity">
    <text evidence="1 7 8">Belongs to the alpha-IPM synthase/homocitrate synthase family.</text>
</comment>
<dbReference type="PROSITE" id="PS50991">
    <property type="entry name" value="PYR_CT"/>
    <property type="match status" value="1"/>
</dbReference>
<dbReference type="Gene3D" id="1.10.238.260">
    <property type="match status" value="1"/>
</dbReference>
<sequence length="489" mass="53205">MNIKVFDTTLRDGEQTPGVSLITSEKLRIATKLDEIGVDFIEAGSAITSEGERQSIKEITRQGFNAEILSFSRPLTVDIDYCLGCDVDAVNLVVPTSDLHIFDKLNMTKDKLISLSNNAIEYCKDHGLSVELSAEDASRSDIEFLKQVYSNAIDCGVDRICVCDTVGILTPDSSFELFNQLNGFPVPLVAHCHNDFGLAVANTLAALKGGASEFHSTINGIGERAGNTSFEECVVSINRLYPEFSTNVNIHEIYDISKLVARLTGVYIQPNKAIVGENAFAHESGIHSDGIIKNSATYEPMTPELVGRKRRFVIGKHVGTHGLDSRLKELGLNVNKNQLQEIFNNVKILADKGKTVSDVDLQAIADDVLENNHEDRIKFNEVTVVSGNKVMPTASVKLTVDGEEILNAGVGIGPVDAAINAVNSLEIFNDINFIEYHVDAITGGTDALIDVIIKLQKDDRVISARGTESDIINASVKAYIAGVNRLLRD</sequence>
<comment type="catalytic activity">
    <reaction evidence="7">
        <text>pyruvate + acetyl-CoA + H2O = (3R)-citramalate + CoA + H(+)</text>
        <dbReference type="Rhea" id="RHEA:19045"/>
        <dbReference type="ChEBI" id="CHEBI:15361"/>
        <dbReference type="ChEBI" id="CHEBI:15377"/>
        <dbReference type="ChEBI" id="CHEBI:15378"/>
        <dbReference type="ChEBI" id="CHEBI:30934"/>
        <dbReference type="ChEBI" id="CHEBI:57287"/>
        <dbReference type="ChEBI" id="CHEBI:57288"/>
        <dbReference type="EC" id="2.3.3.21"/>
    </reaction>
</comment>
<dbReference type="STRING" id="66851.MBORA_13480"/>
<dbReference type="PATRIC" id="fig|66851.6.peg.1465"/>
<accession>A0A166AEG3</accession>
<dbReference type="PROSITE" id="PS00816">
    <property type="entry name" value="AIPM_HOMOCIT_SYNTH_2"/>
    <property type="match status" value="1"/>
</dbReference>
<dbReference type="GO" id="GO:0009097">
    <property type="term" value="P:isoleucine biosynthetic process"/>
    <property type="evidence" value="ECO:0007669"/>
    <property type="project" value="UniProtKB-UniRule"/>
</dbReference>
<dbReference type="GO" id="GO:0043714">
    <property type="term" value="F:(R)-citramalate synthase activity"/>
    <property type="evidence" value="ECO:0007669"/>
    <property type="project" value="UniProtKB-EC"/>
</dbReference>
<evidence type="ECO:0000256" key="2">
    <source>
        <dbReference type="ARBA" id="ARBA00011738"/>
    </source>
</evidence>
<keyword evidence="10" id="KW-0012">Acyltransferase</keyword>
<name>A0A166AEG3_METOA</name>
<dbReference type="SUPFAM" id="SSF110921">
    <property type="entry name" value="2-isopropylmalate synthase LeuA, allosteric (dimerisation) domain"/>
    <property type="match status" value="1"/>
</dbReference>
<evidence type="ECO:0000313" key="11">
    <source>
        <dbReference type="Proteomes" id="UP000077428"/>
    </source>
</evidence>
<dbReference type="EC" id="2.3.3.21" evidence="7"/>
<evidence type="ECO:0000259" key="9">
    <source>
        <dbReference type="PROSITE" id="PS50991"/>
    </source>
</evidence>
<evidence type="ECO:0000256" key="5">
    <source>
        <dbReference type="ARBA" id="ARBA00022679"/>
    </source>
</evidence>
<dbReference type="PANTHER" id="PTHR42880:SF2">
    <property type="entry name" value="(R)-CITRAMALATE SYNTHASE CIMA"/>
    <property type="match status" value="1"/>
</dbReference>
<comment type="function">
    <text evidence="7">Catalyzes the condensation of pyruvate and acetyl-coenzyme A to form (R)-citramalate.</text>
</comment>
<dbReference type="InterPro" id="IPR013785">
    <property type="entry name" value="Aldolase_TIM"/>
</dbReference>
<dbReference type="InterPro" id="IPR011830">
    <property type="entry name" value="LEU1_arch"/>
</dbReference>
<evidence type="ECO:0000256" key="4">
    <source>
        <dbReference type="ARBA" id="ARBA00022624"/>
    </source>
</evidence>
<dbReference type="InterPro" id="IPR024890">
    <property type="entry name" value="Citramalate_synthase_CimA"/>
</dbReference>
<comment type="pathway">
    <text evidence="7">Amino-acid biosynthesis; L-isoleucine biosynthesis; 2-oxobutanoate from pyruvate: step 1/3.</text>
</comment>
<keyword evidence="4 7" id="KW-0412">Isoleucine biosynthesis</keyword>
<evidence type="ECO:0000256" key="6">
    <source>
        <dbReference type="ARBA" id="ARBA00023304"/>
    </source>
</evidence>
<organism evidence="10 11">
    <name type="scientific">Methanobrevibacter oralis</name>
    <dbReference type="NCBI Taxonomy" id="66851"/>
    <lineage>
        <taxon>Archaea</taxon>
        <taxon>Methanobacteriati</taxon>
        <taxon>Methanobacteriota</taxon>
        <taxon>Methanomada group</taxon>
        <taxon>Methanobacteria</taxon>
        <taxon>Methanobacteriales</taxon>
        <taxon>Methanobacteriaceae</taxon>
        <taxon>Methanobrevibacter</taxon>
    </lineage>
</organism>
<dbReference type="PANTHER" id="PTHR42880">
    <property type="entry name" value="HOMOCITRATE SYNTHASE"/>
    <property type="match status" value="1"/>
</dbReference>
<reference evidence="11" key="1">
    <citation type="journal article" date="2016" name="Genome Announc.">
        <title>Draft Genome Sequences of Methanobrevibacter curvatus DSM11111, Methanobrevibacter cuticularis DSM11139, Methanobrevibacter filiformis DSM11501, and Methanobrevibacter oralis DSM7256.</title>
        <authorList>
            <person name="Poehlein A."/>
            <person name="Seedorf H."/>
        </authorList>
    </citation>
    <scope>NUCLEOTIDE SEQUENCE [LARGE SCALE GENOMIC DNA]</scope>
    <source>
        <strain evidence="11">DSM 7256 / JCM 30027 / ZR</strain>
    </source>
</reference>
<dbReference type="HAMAP" id="MF_01028">
    <property type="entry name" value="CimA"/>
    <property type="match status" value="1"/>
</dbReference>
<dbReference type="InterPro" id="IPR036230">
    <property type="entry name" value="LeuA_allosteric_dom_sf"/>
</dbReference>